<dbReference type="AlphaFoldDB" id="A0A0L8HDS6"/>
<accession>A0A0L8HDS6</accession>
<organism evidence="1">
    <name type="scientific">Octopus bimaculoides</name>
    <name type="common">California two-spotted octopus</name>
    <dbReference type="NCBI Taxonomy" id="37653"/>
    <lineage>
        <taxon>Eukaryota</taxon>
        <taxon>Metazoa</taxon>
        <taxon>Spiralia</taxon>
        <taxon>Lophotrochozoa</taxon>
        <taxon>Mollusca</taxon>
        <taxon>Cephalopoda</taxon>
        <taxon>Coleoidea</taxon>
        <taxon>Octopodiformes</taxon>
        <taxon>Octopoda</taxon>
        <taxon>Incirrata</taxon>
        <taxon>Octopodidae</taxon>
        <taxon>Octopus</taxon>
    </lineage>
</organism>
<reference evidence="1" key="1">
    <citation type="submission" date="2015-07" db="EMBL/GenBank/DDBJ databases">
        <title>MeaNS - Measles Nucleotide Surveillance Program.</title>
        <authorList>
            <person name="Tran T."/>
            <person name="Druce J."/>
        </authorList>
    </citation>
    <scope>NUCLEOTIDE SEQUENCE</scope>
    <source>
        <strain evidence="1">UCB-OBI-ISO-001</strain>
        <tissue evidence="1">Gonad</tissue>
    </source>
</reference>
<proteinExistence type="predicted"/>
<name>A0A0L8HDS6_OCTBM</name>
<sequence length="52" mass="5944">MGQASLVSKHSVSKFTIMDVTVFNWWMVHISLSSYCQNPANAYVRLLPLRCL</sequence>
<gene>
    <name evidence="1" type="ORF">OCBIM_22016759mg</name>
</gene>
<evidence type="ECO:0000313" key="1">
    <source>
        <dbReference type="EMBL" id="KOF87491.1"/>
    </source>
</evidence>
<protein>
    <submittedName>
        <fullName evidence="1">Uncharacterized protein</fullName>
    </submittedName>
</protein>
<dbReference type="EMBL" id="KQ418393">
    <property type="protein sequence ID" value="KOF87491.1"/>
    <property type="molecule type" value="Genomic_DNA"/>
</dbReference>